<gene>
    <name evidence="1" type="ORF">HJ01_00976</name>
</gene>
<accession>H7FP78</accession>
<dbReference type="STRING" id="1086011.HJ01_00976"/>
<keyword evidence="2" id="KW-1185">Reference proteome</keyword>
<evidence type="ECO:0000313" key="1">
    <source>
        <dbReference type="EMBL" id="EIA09558.1"/>
    </source>
</evidence>
<name>H7FP78_FLAFP</name>
<dbReference type="PATRIC" id="fig|1086011.3.peg.957"/>
<comment type="caution">
    <text evidence="1">The sequence shown here is derived from an EMBL/GenBank/DDBJ whole genome shotgun (WGS) entry which is preliminary data.</text>
</comment>
<evidence type="ECO:0000313" key="2">
    <source>
        <dbReference type="Proteomes" id="UP000005566"/>
    </source>
</evidence>
<dbReference type="AlphaFoldDB" id="H7FP78"/>
<dbReference type="EMBL" id="AHKF01000014">
    <property type="protein sequence ID" value="EIA09558.1"/>
    <property type="molecule type" value="Genomic_DNA"/>
</dbReference>
<reference evidence="1 2" key="1">
    <citation type="journal article" date="2014" name="Acta Crystallogr. D">
        <title>Structure-based characterization and antifreeze properties of a hyperactive ice-binding protein from the Antarctic bacterium Flavobacterium frigoris PS1.</title>
        <authorList>
            <person name="Do H."/>
            <person name="Kim S.J."/>
            <person name="Kim H.J."/>
            <person name="Lee J.H."/>
        </authorList>
    </citation>
    <scope>NUCLEOTIDE SEQUENCE [LARGE SCALE GENOMIC DNA]</scope>
    <source>
        <strain evidence="1 2">PS1</strain>
    </source>
</reference>
<dbReference type="RefSeq" id="WP_007137153.1">
    <property type="nucleotide sequence ID" value="NZ_AHKF01000014.1"/>
</dbReference>
<dbReference type="Proteomes" id="UP000005566">
    <property type="component" value="Unassembled WGS sequence"/>
</dbReference>
<protein>
    <submittedName>
        <fullName evidence="1">Uncharacterized protein</fullName>
    </submittedName>
</protein>
<organism evidence="1 2">
    <name type="scientific">Flavobacterium frigoris (strain PS1)</name>
    <dbReference type="NCBI Taxonomy" id="1086011"/>
    <lineage>
        <taxon>Bacteria</taxon>
        <taxon>Pseudomonadati</taxon>
        <taxon>Bacteroidota</taxon>
        <taxon>Flavobacteriia</taxon>
        <taxon>Flavobacteriales</taxon>
        <taxon>Flavobacteriaceae</taxon>
        <taxon>Flavobacterium</taxon>
    </lineage>
</organism>
<sequence length="41" mass="4515">MKIAVMTSLLAEGYVYVNAAHFVVFSVPFFSNPSRGSDQFS</sequence>
<proteinExistence type="predicted"/>